<feature type="non-terminal residue" evidence="1">
    <location>
        <position position="1"/>
    </location>
</feature>
<sequence>HRWMLIRSLGSNTDVICGWKLRSSPCHRRIARAARGQRLQRISDGHGDVIASSGISATDGYKRNTSVFRPQWTRQHRRDNVTKRATFCA</sequence>
<name>A0AC60QFY8_IXOPE</name>
<comment type="caution">
    <text evidence="1">The sequence shown here is derived from an EMBL/GenBank/DDBJ whole genome shotgun (WGS) entry which is preliminary data.</text>
</comment>
<feature type="non-terminal residue" evidence="1">
    <location>
        <position position="89"/>
    </location>
</feature>
<evidence type="ECO:0000313" key="1">
    <source>
        <dbReference type="EMBL" id="KAG0433064.1"/>
    </source>
</evidence>
<keyword evidence="2" id="KW-1185">Reference proteome</keyword>
<reference evidence="1 2" key="1">
    <citation type="journal article" date="2020" name="Cell">
        <title>Large-Scale Comparative Analyses of Tick Genomes Elucidate Their Genetic Diversity and Vector Capacities.</title>
        <authorList>
            <consortium name="Tick Genome and Microbiome Consortium (TIGMIC)"/>
            <person name="Jia N."/>
            <person name="Wang J."/>
            <person name="Shi W."/>
            <person name="Du L."/>
            <person name="Sun Y."/>
            <person name="Zhan W."/>
            <person name="Jiang J.F."/>
            <person name="Wang Q."/>
            <person name="Zhang B."/>
            <person name="Ji P."/>
            <person name="Bell-Sakyi L."/>
            <person name="Cui X.M."/>
            <person name="Yuan T.T."/>
            <person name="Jiang B.G."/>
            <person name="Yang W.F."/>
            <person name="Lam T.T."/>
            <person name="Chang Q.C."/>
            <person name="Ding S.J."/>
            <person name="Wang X.J."/>
            <person name="Zhu J.G."/>
            <person name="Ruan X.D."/>
            <person name="Zhao L."/>
            <person name="Wei J.T."/>
            <person name="Ye R.Z."/>
            <person name="Que T.C."/>
            <person name="Du C.H."/>
            <person name="Zhou Y.H."/>
            <person name="Cheng J.X."/>
            <person name="Dai P.F."/>
            <person name="Guo W.B."/>
            <person name="Han X.H."/>
            <person name="Huang E.J."/>
            <person name="Li L.F."/>
            <person name="Wei W."/>
            <person name="Gao Y.C."/>
            <person name="Liu J.Z."/>
            <person name="Shao H.Z."/>
            <person name="Wang X."/>
            <person name="Wang C.C."/>
            <person name="Yang T.C."/>
            <person name="Huo Q.B."/>
            <person name="Li W."/>
            <person name="Chen H.Y."/>
            <person name="Chen S.E."/>
            <person name="Zhou L.G."/>
            <person name="Ni X.B."/>
            <person name="Tian J.H."/>
            <person name="Sheng Y."/>
            <person name="Liu T."/>
            <person name="Pan Y.S."/>
            <person name="Xia L.Y."/>
            <person name="Li J."/>
            <person name="Zhao F."/>
            <person name="Cao W.C."/>
        </authorList>
    </citation>
    <scope>NUCLEOTIDE SEQUENCE [LARGE SCALE GENOMIC DNA]</scope>
    <source>
        <strain evidence="1">Iper-2018</strain>
    </source>
</reference>
<organism evidence="1 2">
    <name type="scientific">Ixodes persulcatus</name>
    <name type="common">Taiga tick</name>
    <dbReference type="NCBI Taxonomy" id="34615"/>
    <lineage>
        <taxon>Eukaryota</taxon>
        <taxon>Metazoa</taxon>
        <taxon>Ecdysozoa</taxon>
        <taxon>Arthropoda</taxon>
        <taxon>Chelicerata</taxon>
        <taxon>Arachnida</taxon>
        <taxon>Acari</taxon>
        <taxon>Parasitiformes</taxon>
        <taxon>Ixodida</taxon>
        <taxon>Ixodoidea</taxon>
        <taxon>Ixodidae</taxon>
        <taxon>Ixodinae</taxon>
        <taxon>Ixodes</taxon>
    </lineage>
</organism>
<gene>
    <name evidence="1" type="ORF">HPB47_020253</name>
</gene>
<proteinExistence type="predicted"/>
<accession>A0AC60QFY8</accession>
<dbReference type="EMBL" id="JABSTQ010009088">
    <property type="protein sequence ID" value="KAG0433064.1"/>
    <property type="molecule type" value="Genomic_DNA"/>
</dbReference>
<dbReference type="Proteomes" id="UP000805193">
    <property type="component" value="Unassembled WGS sequence"/>
</dbReference>
<evidence type="ECO:0000313" key="2">
    <source>
        <dbReference type="Proteomes" id="UP000805193"/>
    </source>
</evidence>
<protein>
    <submittedName>
        <fullName evidence="1">Uncharacterized protein</fullName>
    </submittedName>
</protein>